<evidence type="ECO:0000259" key="1">
    <source>
        <dbReference type="PROSITE" id="PS51819"/>
    </source>
</evidence>
<dbReference type="InterPro" id="IPR037523">
    <property type="entry name" value="VOC_core"/>
</dbReference>
<accession>A0ABQ3DSX7</accession>
<protein>
    <submittedName>
        <fullName evidence="2">Glyoxalase</fullName>
    </submittedName>
</protein>
<proteinExistence type="predicted"/>
<sequence>MRVRIDEVVFDCAEPAVLVRFWAALLGGDPVDRSPDWSYVDPPDWTRVAFQRVPEGKSVKNRLHLDLHADDIGAATVWAEGLGATRTGGIVVDTQGSFQVLLDPEGNEFCFVSGVSRPTG</sequence>
<dbReference type="InterPro" id="IPR029068">
    <property type="entry name" value="Glyas_Bleomycin-R_OHBP_Dase"/>
</dbReference>
<keyword evidence="3" id="KW-1185">Reference proteome</keyword>
<dbReference type="Pfam" id="PF18029">
    <property type="entry name" value="Glyoxalase_6"/>
    <property type="match status" value="1"/>
</dbReference>
<feature type="domain" description="VOC" evidence="1">
    <location>
        <begin position="4"/>
        <end position="114"/>
    </location>
</feature>
<dbReference type="SUPFAM" id="SSF54593">
    <property type="entry name" value="Glyoxalase/Bleomycin resistance protein/Dihydroxybiphenyl dioxygenase"/>
    <property type="match status" value="1"/>
</dbReference>
<dbReference type="PANTHER" id="PTHR35908">
    <property type="entry name" value="HYPOTHETICAL FUSION PROTEIN"/>
    <property type="match status" value="1"/>
</dbReference>
<name>A0ABQ3DSX7_9ACTN</name>
<dbReference type="PROSITE" id="PS51819">
    <property type="entry name" value="VOC"/>
    <property type="match status" value="1"/>
</dbReference>
<comment type="caution">
    <text evidence="2">The sequence shown here is derived from an EMBL/GenBank/DDBJ whole genome shotgun (WGS) entry which is preliminary data.</text>
</comment>
<dbReference type="Proteomes" id="UP000599437">
    <property type="component" value="Unassembled WGS sequence"/>
</dbReference>
<evidence type="ECO:0000313" key="2">
    <source>
        <dbReference type="EMBL" id="GHB13305.1"/>
    </source>
</evidence>
<dbReference type="InterPro" id="IPR041581">
    <property type="entry name" value="Glyoxalase_6"/>
</dbReference>
<dbReference type="PANTHER" id="PTHR35908:SF1">
    <property type="entry name" value="CONSERVED PROTEIN"/>
    <property type="match status" value="1"/>
</dbReference>
<reference evidence="3" key="1">
    <citation type="journal article" date="2019" name="Int. J. Syst. Evol. Microbiol.">
        <title>The Global Catalogue of Microorganisms (GCM) 10K type strain sequencing project: providing services to taxonomists for standard genome sequencing and annotation.</title>
        <authorList>
            <consortium name="The Broad Institute Genomics Platform"/>
            <consortium name="The Broad Institute Genome Sequencing Center for Infectious Disease"/>
            <person name="Wu L."/>
            <person name="Ma J."/>
        </authorList>
    </citation>
    <scope>NUCLEOTIDE SEQUENCE [LARGE SCALE GENOMIC DNA]</scope>
    <source>
        <strain evidence="3">JCM 4737</strain>
    </source>
</reference>
<gene>
    <name evidence="2" type="ORF">GCM10010346_41050</name>
</gene>
<evidence type="ECO:0000313" key="3">
    <source>
        <dbReference type="Proteomes" id="UP000599437"/>
    </source>
</evidence>
<dbReference type="Gene3D" id="3.10.180.10">
    <property type="entry name" value="2,3-Dihydroxybiphenyl 1,2-Dioxygenase, domain 1"/>
    <property type="match status" value="1"/>
</dbReference>
<dbReference type="CDD" id="cd06587">
    <property type="entry name" value="VOC"/>
    <property type="match status" value="1"/>
</dbReference>
<organism evidence="2 3">
    <name type="scientific">Streptomyces chryseus</name>
    <dbReference type="NCBI Taxonomy" id="68186"/>
    <lineage>
        <taxon>Bacteria</taxon>
        <taxon>Bacillati</taxon>
        <taxon>Actinomycetota</taxon>
        <taxon>Actinomycetes</taxon>
        <taxon>Kitasatosporales</taxon>
        <taxon>Streptomycetaceae</taxon>
        <taxon>Streptomyces</taxon>
    </lineage>
</organism>
<dbReference type="RefSeq" id="WP_138894354.1">
    <property type="nucleotide sequence ID" value="NZ_BMVO01000013.1"/>
</dbReference>
<dbReference type="EMBL" id="BMVO01000013">
    <property type="protein sequence ID" value="GHB13305.1"/>
    <property type="molecule type" value="Genomic_DNA"/>
</dbReference>